<evidence type="ECO:0000256" key="2">
    <source>
        <dbReference type="ARBA" id="ARBA00022803"/>
    </source>
</evidence>
<comment type="similarity">
    <text evidence="3">Belongs to the TTC4 family.</text>
</comment>
<reference evidence="6 7" key="1">
    <citation type="journal article" date="2022" name="Front. Cell. Infect. Microbiol.">
        <title>The Genomes of Two Strains of Taenia crassiceps the Animal Model for the Study of Human Cysticercosis.</title>
        <authorList>
            <person name="Bobes R.J."/>
            <person name="Estrada K."/>
            <person name="Rios-Valencia D.G."/>
            <person name="Calderon-Gallegos A."/>
            <person name="de la Torre P."/>
            <person name="Carrero J.C."/>
            <person name="Sanchez-Flores A."/>
            <person name="Laclette J.P."/>
        </authorList>
    </citation>
    <scope>NUCLEOTIDE SEQUENCE [LARGE SCALE GENOMIC DNA]</scope>
    <source>
        <strain evidence="6">WFUcys</strain>
    </source>
</reference>
<dbReference type="Pfam" id="PF18972">
    <property type="entry name" value="Wheel"/>
    <property type="match status" value="1"/>
</dbReference>
<organism evidence="6 7">
    <name type="scientific">Taenia crassiceps</name>
    <dbReference type="NCBI Taxonomy" id="6207"/>
    <lineage>
        <taxon>Eukaryota</taxon>
        <taxon>Metazoa</taxon>
        <taxon>Spiralia</taxon>
        <taxon>Lophotrochozoa</taxon>
        <taxon>Platyhelminthes</taxon>
        <taxon>Cestoda</taxon>
        <taxon>Eucestoda</taxon>
        <taxon>Cyclophyllidea</taxon>
        <taxon>Taeniidae</taxon>
        <taxon>Taenia</taxon>
    </lineage>
</organism>
<keyword evidence="1" id="KW-0677">Repeat</keyword>
<evidence type="ECO:0000256" key="1">
    <source>
        <dbReference type="ARBA" id="ARBA00022737"/>
    </source>
</evidence>
<evidence type="ECO:0000256" key="4">
    <source>
        <dbReference type="PROSITE-ProRule" id="PRU00339"/>
    </source>
</evidence>
<dbReference type="SMART" id="SM00028">
    <property type="entry name" value="TPR"/>
    <property type="match status" value="3"/>
</dbReference>
<dbReference type="Gene3D" id="1.25.40.10">
    <property type="entry name" value="Tetratricopeptide repeat domain"/>
    <property type="match status" value="1"/>
</dbReference>
<gene>
    <name evidence="6" type="ORF">TcWFU_009270</name>
</gene>
<protein>
    <submittedName>
        <fullName evidence="6">Tetratricopeptide repeat protein 4</fullName>
    </submittedName>
</protein>
<dbReference type="SUPFAM" id="SSF48452">
    <property type="entry name" value="TPR-like"/>
    <property type="match status" value="1"/>
</dbReference>
<accession>A0ABR4QEW5</accession>
<evidence type="ECO:0000259" key="5">
    <source>
        <dbReference type="Pfam" id="PF18972"/>
    </source>
</evidence>
<dbReference type="Proteomes" id="UP001651158">
    <property type="component" value="Unassembled WGS sequence"/>
</dbReference>
<dbReference type="InterPro" id="IPR019734">
    <property type="entry name" value="TPR_rpt"/>
</dbReference>
<name>A0ABR4QEW5_9CEST</name>
<keyword evidence="7" id="KW-1185">Reference proteome</keyword>
<dbReference type="PANTHER" id="PTHR46035">
    <property type="entry name" value="TETRATRICOPEPTIDE REPEAT PROTEIN 4"/>
    <property type="match status" value="1"/>
</dbReference>
<comment type="caution">
    <text evidence="6">The sequence shown here is derived from an EMBL/GenBank/DDBJ whole genome shotgun (WGS) entry which is preliminary data.</text>
</comment>
<proteinExistence type="inferred from homology"/>
<dbReference type="InterPro" id="IPR044059">
    <property type="entry name" value="Csn1/TTC4_wheel"/>
</dbReference>
<feature type="repeat" description="TPR" evidence="4">
    <location>
        <begin position="271"/>
        <end position="304"/>
    </location>
</feature>
<dbReference type="CDD" id="cd21377">
    <property type="entry name" value="CTWD_Cns1-like"/>
    <property type="match status" value="1"/>
</dbReference>
<evidence type="ECO:0000256" key="3">
    <source>
        <dbReference type="ARBA" id="ARBA00023602"/>
    </source>
</evidence>
<dbReference type="EMBL" id="JAKROA010000004">
    <property type="protein sequence ID" value="KAL5108169.1"/>
    <property type="molecule type" value="Genomic_DNA"/>
</dbReference>
<evidence type="ECO:0000313" key="6">
    <source>
        <dbReference type="EMBL" id="KAL5108169.1"/>
    </source>
</evidence>
<feature type="domain" description="Cns1/TTC4 wheel" evidence="5">
    <location>
        <begin position="449"/>
        <end position="562"/>
    </location>
</feature>
<keyword evidence="2 4" id="KW-0802">TPR repeat</keyword>
<sequence>MLSNDLKNFLRNQTDCKFTDEADPYHLPIDPWNPNITQLIRHLTKASRRSQRLRFIPGKYLGDPEAIMKPFKKIVPPKSPMRLPPLPKRSPPEEIDSRIRQAAQEAAMTAVVVPLSKAMAVDTLPPLYDDAGCHDRYAGVPRNVRTQFFHEDEQQVKQVAQELVKNAVRRATYRVRRSRAVVCPWLVPPFLKLWSPRLSRLFANVGPFISSKMETGASANEASKSTFTKEEEKEIFSHPFFAHSAEDMEGNPAYEALRSLKYESDDPNANAESFKEEGNYYVKHKDYEKAITAYTGGILAKPTDKRLLAVLYTNRGIAHGLRKNHGSCVKDCNWAIKQDSTHLKAYFQAAKSLMILSKPAEAVKVCDAGLKVAADNGTLMGLKENAIKLLTAMTEKEKKKQSAVKESHSKLSGAFKQLAARGIVIDFDQPPMGLPDHAAVEISFDHMNLIHWPVLFMYPEFSQTDFVQDVAEYLTIRECLKHVLNPSEPPPWDKEKAYTTSEDELEVYFEDTKFAKQMVEVPITRTITELTRCPGFYVRRDLVIILFVVSKLSKSFHKMWIENLRG</sequence>
<dbReference type="PROSITE" id="PS50005">
    <property type="entry name" value="TPR"/>
    <property type="match status" value="1"/>
</dbReference>
<evidence type="ECO:0000313" key="7">
    <source>
        <dbReference type="Proteomes" id="UP001651158"/>
    </source>
</evidence>
<dbReference type="PANTHER" id="PTHR46035:SF1">
    <property type="entry name" value="TETRATRICOPEPTIDE REPEAT PROTEIN 4"/>
    <property type="match status" value="1"/>
</dbReference>
<dbReference type="InterPro" id="IPR011990">
    <property type="entry name" value="TPR-like_helical_dom_sf"/>
</dbReference>